<proteinExistence type="predicted"/>
<name>A0A4Z2JB25_9TELE</name>
<evidence type="ECO:0000313" key="2">
    <source>
        <dbReference type="Proteomes" id="UP000314294"/>
    </source>
</evidence>
<reference evidence="1 2" key="1">
    <citation type="submission" date="2019-03" db="EMBL/GenBank/DDBJ databases">
        <title>First draft genome of Liparis tanakae, snailfish: a comprehensive survey of snailfish specific genes.</title>
        <authorList>
            <person name="Kim W."/>
            <person name="Song I."/>
            <person name="Jeong J.-H."/>
            <person name="Kim D."/>
            <person name="Kim S."/>
            <person name="Ryu S."/>
            <person name="Song J.Y."/>
            <person name="Lee S.K."/>
        </authorList>
    </citation>
    <scope>NUCLEOTIDE SEQUENCE [LARGE SCALE GENOMIC DNA]</scope>
    <source>
        <tissue evidence="1">Muscle</tissue>
    </source>
</reference>
<accession>A0A4Z2JB25</accession>
<comment type="caution">
    <text evidence="1">The sequence shown here is derived from an EMBL/GenBank/DDBJ whole genome shotgun (WGS) entry which is preliminary data.</text>
</comment>
<keyword evidence="2" id="KW-1185">Reference proteome</keyword>
<organism evidence="1 2">
    <name type="scientific">Liparis tanakae</name>
    <name type="common">Tanaka's snailfish</name>
    <dbReference type="NCBI Taxonomy" id="230148"/>
    <lineage>
        <taxon>Eukaryota</taxon>
        <taxon>Metazoa</taxon>
        <taxon>Chordata</taxon>
        <taxon>Craniata</taxon>
        <taxon>Vertebrata</taxon>
        <taxon>Euteleostomi</taxon>
        <taxon>Actinopterygii</taxon>
        <taxon>Neopterygii</taxon>
        <taxon>Teleostei</taxon>
        <taxon>Neoteleostei</taxon>
        <taxon>Acanthomorphata</taxon>
        <taxon>Eupercaria</taxon>
        <taxon>Perciformes</taxon>
        <taxon>Cottioidei</taxon>
        <taxon>Cottales</taxon>
        <taxon>Liparidae</taxon>
        <taxon>Liparis</taxon>
    </lineage>
</organism>
<dbReference type="EMBL" id="SRLO01000011">
    <property type="protein sequence ID" value="TNN87310.1"/>
    <property type="molecule type" value="Genomic_DNA"/>
</dbReference>
<gene>
    <name evidence="1" type="ORF">EYF80_002512</name>
</gene>
<sequence>MVLDLPQPDPEGEFLLISGRRLGDEPEDVCHLRLGSDGGEDAGGTVLSSLIEAQLGLVDDRYLKTRISLPISLFTGSANRSQLGSRLEDSVNSLRVEFSVKPK</sequence>
<dbReference type="Proteomes" id="UP000314294">
    <property type="component" value="Unassembled WGS sequence"/>
</dbReference>
<protein>
    <submittedName>
        <fullName evidence="1">Uncharacterized protein</fullName>
    </submittedName>
</protein>
<evidence type="ECO:0000313" key="1">
    <source>
        <dbReference type="EMBL" id="TNN87310.1"/>
    </source>
</evidence>
<dbReference type="AlphaFoldDB" id="A0A4Z2JB25"/>